<organism evidence="2">
    <name type="scientific">marine sediment metagenome</name>
    <dbReference type="NCBI Taxonomy" id="412755"/>
    <lineage>
        <taxon>unclassified sequences</taxon>
        <taxon>metagenomes</taxon>
        <taxon>ecological metagenomes</taxon>
    </lineage>
</organism>
<evidence type="ECO:0000313" key="2">
    <source>
        <dbReference type="EMBL" id="KKM60985.1"/>
    </source>
</evidence>
<feature type="transmembrane region" description="Helical" evidence="1">
    <location>
        <begin position="26"/>
        <end position="43"/>
    </location>
</feature>
<dbReference type="AlphaFoldDB" id="A0A0F9LA75"/>
<evidence type="ECO:0000256" key="1">
    <source>
        <dbReference type="SAM" id="Phobius"/>
    </source>
</evidence>
<keyword evidence="1" id="KW-0812">Transmembrane</keyword>
<gene>
    <name evidence="2" type="ORF">LCGC14_1536350</name>
</gene>
<keyword evidence="1" id="KW-0472">Membrane</keyword>
<reference evidence="2" key="1">
    <citation type="journal article" date="2015" name="Nature">
        <title>Complex archaea that bridge the gap between prokaryotes and eukaryotes.</title>
        <authorList>
            <person name="Spang A."/>
            <person name="Saw J.H."/>
            <person name="Jorgensen S.L."/>
            <person name="Zaremba-Niedzwiedzka K."/>
            <person name="Martijn J."/>
            <person name="Lind A.E."/>
            <person name="van Eijk R."/>
            <person name="Schleper C."/>
            <person name="Guy L."/>
            <person name="Ettema T.J."/>
        </authorList>
    </citation>
    <scope>NUCLEOTIDE SEQUENCE</scope>
</reference>
<feature type="non-terminal residue" evidence="2">
    <location>
        <position position="114"/>
    </location>
</feature>
<sequence length="114" mass="12806">MDNDDKLAKHVELVQGVINRMASNSFLLKGWSVTLVVGLFALAASGGNWAYSVLGLLPSLSFWWLDAYYLQQERLFRKLHDAVRRGELESDLYGMNTAKYAAYVPDLLSTAFSK</sequence>
<dbReference type="EMBL" id="LAZR01011574">
    <property type="protein sequence ID" value="KKM60985.1"/>
    <property type="molecule type" value="Genomic_DNA"/>
</dbReference>
<accession>A0A0F9LA75</accession>
<feature type="transmembrane region" description="Helical" evidence="1">
    <location>
        <begin position="49"/>
        <end position="70"/>
    </location>
</feature>
<comment type="caution">
    <text evidence="2">The sequence shown here is derived from an EMBL/GenBank/DDBJ whole genome shotgun (WGS) entry which is preliminary data.</text>
</comment>
<keyword evidence="1" id="KW-1133">Transmembrane helix</keyword>
<proteinExistence type="predicted"/>
<name>A0A0F9LA75_9ZZZZ</name>
<protein>
    <submittedName>
        <fullName evidence="2">Uncharacterized protein</fullName>
    </submittedName>
</protein>